<evidence type="ECO:0000259" key="9">
    <source>
        <dbReference type="PROSITE" id="PS50171"/>
    </source>
</evidence>
<feature type="compositionally biased region" description="Basic and acidic residues" evidence="7">
    <location>
        <begin position="938"/>
        <end position="951"/>
    </location>
</feature>
<keyword evidence="11" id="KW-1185">Reference proteome</keyword>
<evidence type="ECO:0000313" key="11">
    <source>
        <dbReference type="Proteomes" id="UP001501920"/>
    </source>
</evidence>
<dbReference type="AlphaFoldDB" id="A0AAR2KU39"/>
<feature type="compositionally biased region" description="Acidic residues" evidence="7">
    <location>
        <begin position="1016"/>
        <end position="1027"/>
    </location>
</feature>
<feature type="compositionally biased region" description="Basic and acidic residues" evidence="7">
    <location>
        <begin position="964"/>
        <end position="999"/>
    </location>
</feature>
<name>A0AAR2KU39_PYGNA</name>
<evidence type="ECO:0000256" key="6">
    <source>
        <dbReference type="PROSITE-ProRule" id="PRU00176"/>
    </source>
</evidence>
<keyword evidence="4" id="KW-0862">Zinc</keyword>
<feature type="compositionally biased region" description="Acidic residues" evidence="7">
    <location>
        <begin position="590"/>
        <end position="614"/>
    </location>
</feature>
<dbReference type="GO" id="GO:0005634">
    <property type="term" value="C:nucleus"/>
    <property type="evidence" value="ECO:0007669"/>
    <property type="project" value="UniProtKB-SubCell"/>
</dbReference>
<reference evidence="10" key="2">
    <citation type="submission" date="2025-08" db="UniProtKB">
        <authorList>
            <consortium name="Ensembl"/>
        </authorList>
    </citation>
    <scope>IDENTIFICATION</scope>
</reference>
<dbReference type="GO" id="GO:0003723">
    <property type="term" value="F:RNA binding"/>
    <property type="evidence" value="ECO:0007669"/>
    <property type="project" value="UniProtKB-UniRule"/>
</dbReference>
<keyword evidence="3" id="KW-0863">Zinc-finger</keyword>
<feature type="domain" description="RRM" evidence="8">
    <location>
        <begin position="445"/>
        <end position="518"/>
    </location>
</feature>
<dbReference type="CDD" id="cd12436">
    <property type="entry name" value="RRM1_2_MATR3_like"/>
    <property type="match status" value="1"/>
</dbReference>
<feature type="compositionally biased region" description="Acidic residues" evidence="7">
    <location>
        <begin position="694"/>
        <end position="703"/>
    </location>
</feature>
<feature type="compositionally biased region" description="Basic and acidic residues" evidence="7">
    <location>
        <begin position="743"/>
        <end position="759"/>
    </location>
</feature>
<dbReference type="GO" id="GO:0008270">
    <property type="term" value="F:zinc ion binding"/>
    <property type="evidence" value="ECO:0007669"/>
    <property type="project" value="UniProtKB-KW"/>
</dbReference>
<reference evidence="10 11" key="1">
    <citation type="submission" date="2020-10" db="EMBL/GenBank/DDBJ databases">
        <title>Pygocentrus nattereri (red-bellied piranha) genome, fPygNat1, primary haplotype.</title>
        <authorList>
            <person name="Myers G."/>
            <person name="Meyer A."/>
            <person name="Karagic N."/>
            <person name="Pippel M."/>
            <person name="Winkler S."/>
            <person name="Tracey A."/>
            <person name="Wood J."/>
            <person name="Formenti G."/>
            <person name="Howe K."/>
            <person name="Fedrigo O."/>
            <person name="Jarvis E.D."/>
        </authorList>
    </citation>
    <scope>NUCLEOTIDE SEQUENCE [LARGE SCALE GENOMIC DNA]</scope>
</reference>
<feature type="compositionally biased region" description="Basic and acidic residues" evidence="7">
    <location>
        <begin position="564"/>
        <end position="586"/>
    </location>
</feature>
<feature type="compositionally biased region" description="Basic and acidic residues" evidence="7">
    <location>
        <begin position="530"/>
        <end position="541"/>
    </location>
</feature>
<dbReference type="InterPro" id="IPR000690">
    <property type="entry name" value="Matrin/U1-C_Znf_C2H2"/>
</dbReference>
<feature type="region of interest" description="Disordered" evidence="7">
    <location>
        <begin position="32"/>
        <end position="62"/>
    </location>
</feature>
<dbReference type="InterPro" id="IPR035979">
    <property type="entry name" value="RBD_domain_sf"/>
</dbReference>
<feature type="compositionally biased region" description="Low complexity" evidence="7">
    <location>
        <begin position="542"/>
        <end position="563"/>
    </location>
</feature>
<feature type="compositionally biased region" description="Basic and acidic residues" evidence="7">
    <location>
        <begin position="192"/>
        <end position="206"/>
    </location>
</feature>
<reference evidence="10" key="3">
    <citation type="submission" date="2025-09" db="UniProtKB">
        <authorList>
            <consortium name="Ensembl"/>
        </authorList>
    </citation>
    <scope>IDENTIFICATION</scope>
</reference>
<dbReference type="PANTHER" id="PTHR15592">
    <property type="entry name" value="MATRIN 3/NUCLEAR PROTEIN 220-RELATED"/>
    <property type="match status" value="1"/>
</dbReference>
<dbReference type="Proteomes" id="UP001501920">
    <property type="component" value="Chromosome 8"/>
</dbReference>
<feature type="domain" description="RRM" evidence="8">
    <location>
        <begin position="848"/>
        <end position="923"/>
    </location>
</feature>
<protein>
    <recommendedName>
        <fullName evidence="12">Matrin 3-like 1.1</fullName>
    </recommendedName>
</protein>
<feature type="compositionally biased region" description="Low complexity" evidence="7">
    <location>
        <begin position="32"/>
        <end position="47"/>
    </location>
</feature>
<feature type="domain" description="Matrin-type" evidence="9">
    <location>
        <begin position="1095"/>
        <end position="1126"/>
    </location>
</feature>
<proteinExistence type="predicted"/>
<evidence type="ECO:0000256" key="3">
    <source>
        <dbReference type="ARBA" id="ARBA00022771"/>
    </source>
</evidence>
<keyword evidence="5" id="KW-0539">Nucleus</keyword>
<accession>A0AAR2KU39</accession>
<dbReference type="PROSITE" id="PS50102">
    <property type="entry name" value="RRM"/>
    <property type="match status" value="2"/>
</dbReference>
<feature type="compositionally biased region" description="Polar residues" evidence="7">
    <location>
        <begin position="155"/>
        <end position="176"/>
    </location>
</feature>
<evidence type="ECO:0000256" key="5">
    <source>
        <dbReference type="ARBA" id="ARBA00023242"/>
    </source>
</evidence>
<dbReference type="InterPro" id="IPR012677">
    <property type="entry name" value="Nucleotide-bd_a/b_plait_sf"/>
</dbReference>
<dbReference type="SMART" id="SM00360">
    <property type="entry name" value="RRM"/>
    <property type="match status" value="2"/>
</dbReference>
<organism evidence="10 11">
    <name type="scientific">Pygocentrus nattereri</name>
    <name type="common">Red-bellied piranha</name>
    <dbReference type="NCBI Taxonomy" id="42514"/>
    <lineage>
        <taxon>Eukaryota</taxon>
        <taxon>Metazoa</taxon>
        <taxon>Chordata</taxon>
        <taxon>Craniata</taxon>
        <taxon>Vertebrata</taxon>
        <taxon>Euteleostomi</taxon>
        <taxon>Actinopterygii</taxon>
        <taxon>Neopterygii</taxon>
        <taxon>Teleostei</taxon>
        <taxon>Ostariophysi</taxon>
        <taxon>Characiformes</taxon>
        <taxon>Characoidei</taxon>
        <taxon>Pygocentrus</taxon>
    </lineage>
</organism>
<dbReference type="GeneTree" id="ENSGT00940000153322"/>
<dbReference type="SUPFAM" id="SSF54928">
    <property type="entry name" value="RNA-binding domain, RBD"/>
    <property type="match status" value="4"/>
</dbReference>
<feature type="compositionally biased region" description="Gly residues" evidence="7">
    <location>
        <begin position="48"/>
        <end position="57"/>
    </location>
</feature>
<sequence length="1143" mass="127012">MSQKLTSDDAQKGFAVGRGLLAAAETLNYSMGESHSDSYGSSSQQLGGMVGLGGGDGQDQDSQLPRRVGSHLSNTMKLFASLGLSPTDLDELAQVPEENISVDTLPHLIMQLKNRKVEASRHLTGDLPSLSPDTSYRGGRDDWGDMQGGRLDRSVGQSQSRTSQSSFGYGSMQDVSSRGYDMLDYGSGNSSSRERQYSELSTDHYRGLGMGSSSTSDDFFMQRRMGAPSQGKIQDFLGVMPQMFPHVCSLCDFDVHSAMEWTQHTTGMLHAENRRVLLQLYPDWDPHMPSGRMSGSMALDTKGRSEGLLGAAPSGGMRPRTGMSSNWGSDSGMGMASKMQSYSMTPKVRSRVVVVKYERKPVLSNLFALARPFGTIREHLVLKNKAFLELHTHEEALAMSNYYQKKPATLHGKDVHIYISKELLVIEKGDRPDRDSRNVKGGTSSVVFFSNVPKDIEKKTELLTISRRFGTVEKHLFLNKEAFVQMSNAEDAEMLVKYYTLNPLTIGRRSIRLNICTKYKTLTVPPGKGDLPRYDGDESSRKSSSSSRTGSKTASKSPRSTSSKSKECSSEKTEEPKPEKEDKEVLPEGSGDEGEGVVEAHDEEEEEAFDEGPSIEETNFTSEAEEASAEQPDPEVPLECGDSALEPAEDDMHDAEGPEMPEEADLEQEAPLEEAGEPEADQENTTEELKDREEGQDDVEQAEGDNKNEDFGELEGLEESDFPENMDEFVTLDELAEEEEAERQDSKSRDKNSSGRSRESGDLRVVNVVGFKRGYGYLDEILSLAKPFGKVVRHLVLNVRPEAFLELSSEQEARAMVRFYNGNVMPSVCGKAVKIYHSQIYPTIQNGKVVYVGHIPPFKTSDASLLKIAEPFGKVRRYFLNRARNECFIEMERGEDAERFVEVSKDNPPKFQGKRLVVYISRKYKQLKHGHRPPTPEPEDKRPSKRERSEEVESQESSPVKTNTKQEEEPPTKKMKEETSSIDKAESESVEEKQEENENKAVPSESAPEVKKESTDENITDTTEAQEMDSKPLTAENDDSAAPSPASCVPQKSQETNEPPTIPAQSVKKTETTLGPLGPYEPNTPVGVEFVKMGYYCRVCFLFYSNEETAKKVHCSSQAHYDKLKVLSFSSNSLRALTHQPDC</sequence>
<feature type="region of interest" description="Disordered" evidence="7">
    <location>
        <begin position="119"/>
        <end position="208"/>
    </location>
</feature>
<dbReference type="Gene3D" id="3.30.70.330">
    <property type="match status" value="4"/>
</dbReference>
<evidence type="ECO:0000256" key="7">
    <source>
        <dbReference type="SAM" id="MobiDB-lite"/>
    </source>
</evidence>
<evidence type="ECO:0000259" key="8">
    <source>
        <dbReference type="PROSITE" id="PS50102"/>
    </source>
</evidence>
<dbReference type="PROSITE" id="PS50171">
    <property type="entry name" value="ZF_MATRIN"/>
    <property type="match status" value="1"/>
</dbReference>
<evidence type="ECO:0000256" key="4">
    <source>
        <dbReference type="ARBA" id="ARBA00022833"/>
    </source>
</evidence>
<comment type="subcellular location">
    <subcellularLocation>
        <location evidence="1">Nucleus</location>
    </subcellularLocation>
</comment>
<dbReference type="Ensembl" id="ENSPNAT00000057399.1">
    <property type="protein sequence ID" value="ENSPNAP00000065641.1"/>
    <property type="gene ID" value="ENSPNAG00000024173.2"/>
</dbReference>
<evidence type="ECO:0008006" key="12">
    <source>
        <dbReference type="Google" id="ProtNLM"/>
    </source>
</evidence>
<evidence type="ECO:0000313" key="10">
    <source>
        <dbReference type="Ensembl" id="ENSPNAP00000065641.1"/>
    </source>
</evidence>
<feature type="region of interest" description="Disordered" evidence="7">
    <location>
        <begin position="737"/>
        <end position="759"/>
    </location>
</feature>
<keyword evidence="2" id="KW-0479">Metal-binding</keyword>
<feature type="compositionally biased region" description="Acidic residues" evidence="7">
    <location>
        <begin position="647"/>
        <end position="686"/>
    </location>
</feature>
<keyword evidence="6" id="KW-0694">RNA-binding</keyword>
<feature type="region of interest" description="Disordered" evidence="7">
    <location>
        <begin position="522"/>
        <end position="711"/>
    </location>
</feature>
<evidence type="ECO:0000256" key="2">
    <source>
        <dbReference type="ARBA" id="ARBA00022723"/>
    </source>
</evidence>
<feature type="region of interest" description="Disordered" evidence="7">
    <location>
        <begin position="924"/>
        <end position="1080"/>
    </location>
</feature>
<feature type="compositionally biased region" description="Polar residues" evidence="7">
    <location>
        <begin position="1050"/>
        <end position="1059"/>
    </location>
</feature>
<evidence type="ECO:0000256" key="1">
    <source>
        <dbReference type="ARBA" id="ARBA00004123"/>
    </source>
</evidence>
<dbReference type="InterPro" id="IPR000504">
    <property type="entry name" value="RRM_dom"/>
</dbReference>